<feature type="region of interest" description="Disordered" evidence="1">
    <location>
        <begin position="1"/>
        <end position="40"/>
    </location>
</feature>
<organism evidence="3 4">
    <name type="scientific">Rhizoctonia solani</name>
    <dbReference type="NCBI Taxonomy" id="456999"/>
    <lineage>
        <taxon>Eukaryota</taxon>
        <taxon>Fungi</taxon>
        <taxon>Dikarya</taxon>
        <taxon>Basidiomycota</taxon>
        <taxon>Agaricomycotina</taxon>
        <taxon>Agaricomycetes</taxon>
        <taxon>Cantharellales</taxon>
        <taxon>Ceratobasidiaceae</taxon>
        <taxon>Rhizoctonia</taxon>
    </lineage>
</organism>
<protein>
    <recommendedName>
        <fullName evidence="2">Thiaminase-2/PQQC domain-containing protein</fullName>
    </recommendedName>
</protein>
<dbReference type="InterPro" id="IPR016084">
    <property type="entry name" value="Haem_Oase-like_multi-hlx"/>
</dbReference>
<reference evidence="3" key="1">
    <citation type="submission" date="2021-01" db="EMBL/GenBank/DDBJ databases">
        <authorList>
            <person name="Kaushik A."/>
        </authorList>
    </citation>
    <scope>NUCLEOTIDE SEQUENCE</scope>
    <source>
        <strain evidence="3">AG2-2IIIB</strain>
    </source>
</reference>
<name>A0A8H3GCB0_9AGAM</name>
<dbReference type="AlphaFoldDB" id="A0A8H3GCB0"/>
<evidence type="ECO:0000313" key="4">
    <source>
        <dbReference type="Proteomes" id="UP000663843"/>
    </source>
</evidence>
<comment type="caution">
    <text evidence="3">The sequence shown here is derived from an EMBL/GenBank/DDBJ whole genome shotgun (WGS) entry which is preliminary data.</text>
</comment>
<dbReference type="Pfam" id="PF03070">
    <property type="entry name" value="TENA_THI-4"/>
    <property type="match status" value="1"/>
</dbReference>
<proteinExistence type="predicted"/>
<evidence type="ECO:0000313" key="3">
    <source>
        <dbReference type="EMBL" id="CAE6446295.1"/>
    </source>
</evidence>
<sequence length="263" mass="29594">MTAQSAPECNSLPHNLVRPNELDESKVASPPMEPPEGYGSVQATRSSALLDITQPYQEISSIGQRVARATTGVRQASFIDTMIGNNRDIWDRMVDHQSCLRMADGTARLEGFKNYSINGLFFLRNYVRYTLGLYSKTDDWNILRTEASDAVAYITHLANLKLQSCVQDLNIPEETIMKTGPNPQIEAYINWINTMIPTEDWFGLHVLMAPCVLGYYEIATKLIEDPTTKKDTIFYKLWIEPNARGPGVVEYGGKFRGMPSRCS</sequence>
<feature type="domain" description="Thiaminase-2/PQQC" evidence="2">
    <location>
        <begin position="87"/>
        <end position="241"/>
    </location>
</feature>
<gene>
    <name evidence="3" type="ORF">RDB_LOCUS81416</name>
</gene>
<evidence type="ECO:0000256" key="1">
    <source>
        <dbReference type="SAM" id="MobiDB-lite"/>
    </source>
</evidence>
<accession>A0A8H3GCB0</accession>
<dbReference type="Proteomes" id="UP000663843">
    <property type="component" value="Unassembled WGS sequence"/>
</dbReference>
<dbReference type="Gene3D" id="1.20.910.10">
    <property type="entry name" value="Heme oxygenase-like"/>
    <property type="match status" value="1"/>
</dbReference>
<dbReference type="CDD" id="cd19359">
    <property type="entry name" value="TenA_C_Bt3146-like"/>
    <property type="match status" value="1"/>
</dbReference>
<evidence type="ECO:0000259" key="2">
    <source>
        <dbReference type="Pfam" id="PF03070"/>
    </source>
</evidence>
<dbReference type="InterPro" id="IPR004305">
    <property type="entry name" value="Thiaminase-2/PQQC"/>
</dbReference>
<dbReference type="EMBL" id="CAJMWT010002539">
    <property type="protein sequence ID" value="CAE6446295.1"/>
    <property type="molecule type" value="Genomic_DNA"/>
</dbReference>
<dbReference type="GO" id="GO:0006772">
    <property type="term" value="P:thiamine metabolic process"/>
    <property type="evidence" value="ECO:0007669"/>
    <property type="project" value="UniProtKB-ARBA"/>
</dbReference>
<dbReference type="SUPFAM" id="SSF48613">
    <property type="entry name" value="Heme oxygenase-like"/>
    <property type="match status" value="1"/>
</dbReference>